<feature type="region of interest" description="Disordered" evidence="4">
    <location>
        <begin position="663"/>
        <end position="823"/>
    </location>
</feature>
<sequence length="1184" mass="124655">MPTLAATAVHHLAHQPDEDFINKSLLDSLDAQADAEPISSGDDSDHPVATSFGSTSNSSSSGSPSVNFPAAHHHHIVRSDSPGDTTPHNYLSLHSQELFMHQAGLYTGNNHVNTLHMHPDFSDEYDHPKFHPQQQLPNKLNGFSNSNYRAFNSFPNTTRSRHQANQSVLNPPTTYRDTATFYPTQNPDAFPTQMTSPVQSHMQPYDSRVSFDYPNGQPNGTHKSYLADQYGGPNNNTLHNVGKPISQQQPNQQPLTAYGATQYSNGVQLSSQTPYGPHVLTNVAMGAPSNSSEISTIFVVGFPEDMQEREFQNMFTFSPGFEAATLKIPNKEYTAYGGLVGATAGATLANGVNGLRGPGFQTYGGSNDPYNIVTVNQGGVVVDGGRDGTMASWPAANPLVNEDLTQNQHFLSSGPLGIGGLPGVGVGAATGANLPPRKQIIGFAKFRTRDEALVARDVLQGRRVDIEKGAVLKAEMAKKNLHTKRGVGPIPGVSAAGAAAAAAAAAANPLQAQNSTSSTPRNGIGLDSFPSREHRDSTSLQGFSRMGWRDSAGQEQQPQPNAEAHTLANLTNGNGSARDEEERKRDSDGLTTSLGGLSLSGPPSLSPIATGPGAIMMQRGARERAEEEEWERRRKEKEMNLMRLRARDSATFDAFHGVPSVNGAPAAATPTSSSTSGAPASIPISRQSSNASANPPPSSASNASTNSGTGGLLTPSSTAPTTAPAESVAGSSPMISSAEAQPQQQEVVGPWDRVNTSLPVGSGSQRSNSPPAAIQEASQRKAESESSQTSAIGNGSASGNVNPLGPIGAGSGGSSNAANSEISATVRTSSGELVLNNLSSVNSTHHLHHHLQQLQQQQAHPQQPSLAGTIGTSFAAGAGASGVIANAGGPGSASSGSNGNGNTSPTLPSPASGGSSGSVSTTSTTGMRGTVDQNPPINTLYVGNLPTSPPPIGYPHDYLEETLREVFSVRPGYRKLCFRQKAAGPMCFVEFEDVHYASRAMTEMSGNTLRGAVKNGIRLSYSKNPLGFEDVHYASRAMTEMSGNTLRGAVKNGIRLSYSKNPLGVRTPTSAGSGNGGPTLQQQQQLMQTLSNHHYAHAFQHVFIVIQHPIHPNQHINATSTHIFCKSSPHSLILLARIYAQRPRTALNPAIYPMYYSLHFVILASVSAPTSAAHAHAHPFPFSQ</sequence>
<keyword evidence="7" id="KW-1185">Reference proteome</keyword>
<feature type="region of interest" description="Disordered" evidence="4">
    <location>
        <begin position="511"/>
        <end position="613"/>
    </location>
</feature>
<feature type="compositionally biased region" description="Low complexity" evidence="4">
    <location>
        <begin position="48"/>
        <end position="69"/>
    </location>
</feature>
<feature type="domain" description="RRM" evidence="5">
    <location>
        <begin position="938"/>
        <end position="1024"/>
    </location>
</feature>
<protein>
    <recommendedName>
        <fullName evidence="5">RRM domain-containing protein</fullName>
    </recommendedName>
</protein>
<feature type="compositionally biased region" description="Polar residues" evidence="4">
    <location>
        <begin position="785"/>
        <end position="801"/>
    </location>
</feature>
<organism evidence="6 7">
    <name type="scientific">Cyclocybe aegerita</name>
    <name type="common">Black poplar mushroom</name>
    <name type="synonym">Agrocybe aegerita</name>
    <dbReference type="NCBI Taxonomy" id="1973307"/>
    <lineage>
        <taxon>Eukaryota</taxon>
        <taxon>Fungi</taxon>
        <taxon>Dikarya</taxon>
        <taxon>Basidiomycota</taxon>
        <taxon>Agaricomycotina</taxon>
        <taxon>Agaricomycetes</taxon>
        <taxon>Agaricomycetidae</taxon>
        <taxon>Agaricales</taxon>
        <taxon>Agaricineae</taxon>
        <taxon>Bolbitiaceae</taxon>
        <taxon>Cyclocybe</taxon>
    </lineage>
</organism>
<dbReference type="InterPro" id="IPR035979">
    <property type="entry name" value="RBD_domain_sf"/>
</dbReference>
<evidence type="ECO:0000256" key="1">
    <source>
        <dbReference type="ARBA" id="ARBA00022884"/>
    </source>
</evidence>
<dbReference type="EMBL" id="CACVBS010000002">
    <property type="protein sequence ID" value="CAA7258581.1"/>
    <property type="molecule type" value="Genomic_DNA"/>
</dbReference>
<feature type="compositionally biased region" description="Low complexity" evidence="4">
    <location>
        <begin position="589"/>
        <end position="607"/>
    </location>
</feature>
<gene>
    <name evidence="6" type="ORF">AAE3_LOCUS905</name>
</gene>
<dbReference type="Gene3D" id="3.30.70.330">
    <property type="match status" value="2"/>
</dbReference>
<feature type="compositionally biased region" description="Low complexity" evidence="4">
    <location>
        <begin position="852"/>
        <end position="871"/>
    </location>
</feature>
<feature type="compositionally biased region" description="Polar residues" evidence="4">
    <location>
        <begin position="754"/>
        <end position="770"/>
    </location>
</feature>
<keyword evidence="3" id="KW-0175">Coiled coil</keyword>
<name>A0A8S0VVZ6_CYCAE</name>
<proteinExistence type="predicted"/>
<feature type="compositionally biased region" description="Basic and acidic residues" evidence="4">
    <location>
        <begin position="577"/>
        <end position="588"/>
    </location>
</feature>
<evidence type="ECO:0000256" key="3">
    <source>
        <dbReference type="SAM" id="Coils"/>
    </source>
</evidence>
<dbReference type="InterPro" id="IPR012677">
    <property type="entry name" value="Nucleotide-bd_a/b_plait_sf"/>
</dbReference>
<dbReference type="InterPro" id="IPR000504">
    <property type="entry name" value="RRM_dom"/>
</dbReference>
<feature type="compositionally biased region" description="Low complexity" evidence="4">
    <location>
        <begin position="663"/>
        <end position="707"/>
    </location>
</feature>
<reference evidence="6 7" key="1">
    <citation type="submission" date="2020-01" db="EMBL/GenBank/DDBJ databases">
        <authorList>
            <person name="Gupta K D."/>
        </authorList>
    </citation>
    <scope>NUCLEOTIDE SEQUENCE [LARGE SCALE GENOMIC DNA]</scope>
</reference>
<keyword evidence="1 2" id="KW-0694">RNA-binding</keyword>
<feature type="compositionally biased region" description="Polar residues" evidence="4">
    <location>
        <begin position="511"/>
        <end position="521"/>
    </location>
</feature>
<feature type="region of interest" description="Disordered" evidence="4">
    <location>
        <begin position="844"/>
        <end position="871"/>
    </location>
</feature>
<feature type="region of interest" description="Disordered" evidence="4">
    <location>
        <begin position="889"/>
        <end position="944"/>
    </location>
</feature>
<accession>A0A8S0VVZ6</accession>
<feature type="region of interest" description="Disordered" evidence="4">
    <location>
        <begin position="34"/>
        <end position="69"/>
    </location>
</feature>
<dbReference type="PROSITE" id="PS50102">
    <property type="entry name" value="RRM"/>
    <property type="match status" value="1"/>
</dbReference>
<evidence type="ECO:0000256" key="2">
    <source>
        <dbReference type="PROSITE-ProRule" id="PRU00176"/>
    </source>
</evidence>
<evidence type="ECO:0000313" key="7">
    <source>
        <dbReference type="Proteomes" id="UP000467700"/>
    </source>
</evidence>
<feature type="compositionally biased region" description="Low complexity" evidence="4">
    <location>
        <begin position="889"/>
        <end position="930"/>
    </location>
</feature>
<dbReference type="SMART" id="SM00360">
    <property type="entry name" value="RRM"/>
    <property type="match status" value="1"/>
</dbReference>
<dbReference type="Proteomes" id="UP000467700">
    <property type="component" value="Unassembled WGS sequence"/>
</dbReference>
<dbReference type="GO" id="GO:0003723">
    <property type="term" value="F:RNA binding"/>
    <property type="evidence" value="ECO:0007669"/>
    <property type="project" value="UniProtKB-UniRule"/>
</dbReference>
<feature type="compositionally biased region" description="Low complexity" evidence="4">
    <location>
        <begin position="814"/>
        <end position="823"/>
    </location>
</feature>
<evidence type="ECO:0000313" key="6">
    <source>
        <dbReference type="EMBL" id="CAA7258581.1"/>
    </source>
</evidence>
<dbReference type="OrthoDB" id="431169at2759"/>
<dbReference type="PANTHER" id="PTHR10501">
    <property type="entry name" value="U1 SMALL NUCLEAR RIBONUCLEOPROTEIN A/U2 SMALL NUCLEAR RIBONUCLEOPROTEIN B"/>
    <property type="match status" value="1"/>
</dbReference>
<evidence type="ECO:0000259" key="5">
    <source>
        <dbReference type="PROSITE" id="PS50102"/>
    </source>
</evidence>
<evidence type="ECO:0000256" key="4">
    <source>
        <dbReference type="SAM" id="MobiDB-lite"/>
    </source>
</evidence>
<comment type="caution">
    <text evidence="6">The sequence shown here is derived from an EMBL/GenBank/DDBJ whole genome shotgun (WGS) entry which is preliminary data.</text>
</comment>
<dbReference type="AlphaFoldDB" id="A0A8S0VVZ6"/>
<dbReference type="SUPFAM" id="SSF54928">
    <property type="entry name" value="RNA-binding domain, RBD"/>
    <property type="match status" value="1"/>
</dbReference>
<feature type="coiled-coil region" evidence="3">
    <location>
        <begin position="618"/>
        <end position="647"/>
    </location>
</feature>
<feature type="compositionally biased region" description="Polar residues" evidence="4">
    <location>
        <begin position="729"/>
        <end position="746"/>
    </location>
</feature>
<feature type="compositionally biased region" description="Low complexity" evidence="4">
    <location>
        <begin position="714"/>
        <end position="727"/>
    </location>
</feature>